<evidence type="ECO:0000313" key="3">
    <source>
        <dbReference type="Proteomes" id="UP000823388"/>
    </source>
</evidence>
<comment type="caution">
    <text evidence="2">The sequence shown here is derived from an EMBL/GenBank/DDBJ whole genome shotgun (WGS) entry which is preliminary data.</text>
</comment>
<gene>
    <name evidence="2" type="ORF">PVAP13_5NG225805</name>
</gene>
<dbReference type="Proteomes" id="UP000823388">
    <property type="component" value="Chromosome 5N"/>
</dbReference>
<accession>A0A8T0RXQ6</accession>
<dbReference type="EMBL" id="CM029046">
    <property type="protein sequence ID" value="KAG2589129.1"/>
    <property type="molecule type" value="Genomic_DNA"/>
</dbReference>
<protein>
    <submittedName>
        <fullName evidence="2">Uncharacterized protein</fullName>
    </submittedName>
</protein>
<evidence type="ECO:0000313" key="2">
    <source>
        <dbReference type="EMBL" id="KAG2589129.1"/>
    </source>
</evidence>
<feature type="region of interest" description="Disordered" evidence="1">
    <location>
        <begin position="112"/>
        <end position="136"/>
    </location>
</feature>
<feature type="region of interest" description="Disordered" evidence="1">
    <location>
        <begin position="64"/>
        <end position="88"/>
    </location>
</feature>
<evidence type="ECO:0000256" key="1">
    <source>
        <dbReference type="SAM" id="MobiDB-lite"/>
    </source>
</evidence>
<keyword evidence="3" id="KW-1185">Reference proteome</keyword>
<sequence>MGRVIAPVPGEGMPPPPPTIAFAVINVGDPSTRVLFVIDSGSDLPSLVAADTILGASRRRPTGDLICGTRHRPTVVAPSPSPSPTIRSCLTPTHPSCLTVVAPLARRRRFDPRLQSPTPNRRFDLRYSSPPDWTGPSSGLLPPIRYCLTPPCPSCVDRRRPSSHGRPQRQEAPIPVSLPFPLIDFCGVGFL</sequence>
<organism evidence="2 3">
    <name type="scientific">Panicum virgatum</name>
    <name type="common">Blackwell switchgrass</name>
    <dbReference type="NCBI Taxonomy" id="38727"/>
    <lineage>
        <taxon>Eukaryota</taxon>
        <taxon>Viridiplantae</taxon>
        <taxon>Streptophyta</taxon>
        <taxon>Embryophyta</taxon>
        <taxon>Tracheophyta</taxon>
        <taxon>Spermatophyta</taxon>
        <taxon>Magnoliopsida</taxon>
        <taxon>Liliopsida</taxon>
        <taxon>Poales</taxon>
        <taxon>Poaceae</taxon>
        <taxon>PACMAD clade</taxon>
        <taxon>Panicoideae</taxon>
        <taxon>Panicodae</taxon>
        <taxon>Paniceae</taxon>
        <taxon>Panicinae</taxon>
        <taxon>Panicum</taxon>
        <taxon>Panicum sect. Hiantes</taxon>
    </lineage>
</organism>
<reference evidence="2" key="1">
    <citation type="submission" date="2020-05" db="EMBL/GenBank/DDBJ databases">
        <title>WGS assembly of Panicum virgatum.</title>
        <authorList>
            <person name="Lovell J.T."/>
            <person name="Jenkins J."/>
            <person name="Shu S."/>
            <person name="Juenger T.E."/>
            <person name="Schmutz J."/>
        </authorList>
    </citation>
    <scope>NUCLEOTIDE SEQUENCE</scope>
    <source>
        <strain evidence="2">AP13</strain>
    </source>
</reference>
<name>A0A8T0RXQ6_PANVG</name>
<dbReference type="AlphaFoldDB" id="A0A8T0RXQ6"/>
<proteinExistence type="predicted"/>